<dbReference type="InterPro" id="IPR001077">
    <property type="entry name" value="COMT_C"/>
</dbReference>
<evidence type="ECO:0000259" key="4">
    <source>
        <dbReference type="Pfam" id="PF00891"/>
    </source>
</evidence>
<dbReference type="InterPro" id="IPR036388">
    <property type="entry name" value="WH-like_DNA-bd_sf"/>
</dbReference>
<dbReference type="GO" id="GO:0032259">
    <property type="term" value="P:methylation"/>
    <property type="evidence" value="ECO:0007669"/>
    <property type="project" value="UniProtKB-KW"/>
</dbReference>
<evidence type="ECO:0000313" key="6">
    <source>
        <dbReference type="EMBL" id="ESK85206.1"/>
    </source>
</evidence>
<dbReference type="Gene3D" id="1.10.10.10">
    <property type="entry name" value="Winged helix-like DNA-binding domain superfamily/Winged helix DNA-binding domain"/>
    <property type="match status" value="1"/>
</dbReference>
<accession>V2WXH0</accession>
<dbReference type="InterPro" id="IPR016461">
    <property type="entry name" value="COMT-like"/>
</dbReference>
<dbReference type="SUPFAM" id="SSF53335">
    <property type="entry name" value="S-adenosyl-L-methionine-dependent methyltransferases"/>
    <property type="match status" value="1"/>
</dbReference>
<dbReference type="PANTHER" id="PTHR43712">
    <property type="entry name" value="PUTATIVE (AFU_ORTHOLOGUE AFUA_4G14580)-RELATED"/>
    <property type="match status" value="1"/>
</dbReference>
<feature type="domain" description="O-methyltransferase dimerisation" evidence="5">
    <location>
        <begin position="87"/>
        <end position="154"/>
    </location>
</feature>
<evidence type="ECO:0000256" key="3">
    <source>
        <dbReference type="ARBA" id="ARBA00022691"/>
    </source>
</evidence>
<dbReference type="InterPro" id="IPR012967">
    <property type="entry name" value="COMT_dimerisation"/>
</dbReference>
<dbReference type="HOGENOM" id="CLU_005533_0_1_1"/>
<keyword evidence="7" id="KW-1185">Reference proteome</keyword>
<dbReference type="OrthoDB" id="2410195at2759"/>
<evidence type="ECO:0000259" key="5">
    <source>
        <dbReference type="Pfam" id="PF08100"/>
    </source>
</evidence>
<dbReference type="GO" id="GO:0046983">
    <property type="term" value="F:protein dimerization activity"/>
    <property type="evidence" value="ECO:0007669"/>
    <property type="project" value="InterPro"/>
</dbReference>
<dbReference type="KEGG" id="mrr:Moror_11030"/>
<evidence type="ECO:0000313" key="7">
    <source>
        <dbReference type="Proteomes" id="UP000017559"/>
    </source>
</evidence>
<feature type="domain" description="O-methyltransferase C-terminal" evidence="4">
    <location>
        <begin position="237"/>
        <end position="376"/>
    </location>
</feature>
<dbReference type="EMBL" id="AWSO01001114">
    <property type="protein sequence ID" value="ESK85206.1"/>
    <property type="molecule type" value="Genomic_DNA"/>
</dbReference>
<name>V2WXH0_MONRO</name>
<proteinExistence type="predicted"/>
<comment type="caution">
    <text evidence="6">The sequence shown here is derived from an EMBL/GenBank/DDBJ whole genome shotgun (WGS) entry which is preliminary data.</text>
</comment>
<reference evidence="6 7" key="1">
    <citation type="journal article" date="2014" name="BMC Genomics">
        <title>Genome and secretome analysis of the hemibiotrophic fungal pathogen, Moniliophthora roreri, which causes frosty pod rot disease of cacao: mechanisms of the biotrophic and necrotrophic phases.</title>
        <authorList>
            <person name="Meinhardt L.W."/>
            <person name="Costa G.G.L."/>
            <person name="Thomazella D.P.T."/>
            <person name="Teixeira P.J.P.L."/>
            <person name="Carazzolle M.F."/>
            <person name="Schuster S.C."/>
            <person name="Carlson J.E."/>
            <person name="Guiltinan M.J."/>
            <person name="Mieczkowski P."/>
            <person name="Farmer A."/>
            <person name="Ramaraj T."/>
            <person name="Crozier J."/>
            <person name="Davis R.E."/>
            <person name="Shao J."/>
            <person name="Melnick R.L."/>
            <person name="Pereira G.A.G."/>
            <person name="Bailey B.A."/>
        </authorList>
    </citation>
    <scope>NUCLEOTIDE SEQUENCE [LARGE SCALE GENOMIC DNA]</scope>
    <source>
        <strain evidence="6 7">MCA 2997</strain>
    </source>
</reference>
<protein>
    <submittedName>
        <fullName evidence="6">S-adenosyl-L-methionine-dependent methyltransferase</fullName>
    </submittedName>
</protein>
<dbReference type="Pfam" id="PF00891">
    <property type="entry name" value="Methyltransf_2"/>
    <property type="match status" value="1"/>
</dbReference>
<dbReference type="Proteomes" id="UP000017559">
    <property type="component" value="Unassembled WGS sequence"/>
</dbReference>
<sequence>MSGRETVQTLLRLITSSAEAAVAEYEAHGRDVPSLASTDVHPMDEAEDAVQLRKAIRVLEGACEQLCSMLAPPAHTIINRSQALDWACLNVAIQARVADVLADKPDGLDIEELSRAVNIHAGKLSHIMQLLATENIFTEVRPNVFANNRLSVYLQSTNGIASLAYCQSRYGPVAAAELFKNLTHPETGPSYSPNTSPYMTAVRNDGIEGTFFNWLIANVGTYVKFGKAMVGLGNVMNSLSILHHYPWDQYSTVCDVGSGVGAFSVPLAKAFPNLKITLFDLEETIGQAKEHWRREVPEAIEQDRVTFVGGSFFEEIPAKNQDVYYLRNIIHNWPDAQAETIYRTVRKAMGPNSRLLIHDYVLPHTKQTKLEADQIELAPSPLLPNFGAGAIRTYNQDITMLLTYNSKERTLDESAAFASSFGLRLVKVWDLAEASVLEFCLNEA</sequence>
<dbReference type="PANTHER" id="PTHR43712:SF2">
    <property type="entry name" value="O-METHYLTRANSFERASE CICE"/>
    <property type="match status" value="1"/>
</dbReference>
<keyword evidence="2" id="KW-0808">Transferase</keyword>
<organism evidence="6 7">
    <name type="scientific">Moniliophthora roreri (strain MCA 2997)</name>
    <name type="common">Cocoa frosty pod rot fungus</name>
    <name type="synonym">Crinipellis roreri</name>
    <dbReference type="NCBI Taxonomy" id="1381753"/>
    <lineage>
        <taxon>Eukaryota</taxon>
        <taxon>Fungi</taxon>
        <taxon>Dikarya</taxon>
        <taxon>Basidiomycota</taxon>
        <taxon>Agaricomycotina</taxon>
        <taxon>Agaricomycetes</taxon>
        <taxon>Agaricomycetidae</taxon>
        <taxon>Agaricales</taxon>
        <taxon>Marasmiineae</taxon>
        <taxon>Marasmiaceae</taxon>
        <taxon>Moniliophthora</taxon>
    </lineage>
</organism>
<dbReference type="Gene3D" id="3.40.50.150">
    <property type="entry name" value="Vaccinia Virus protein VP39"/>
    <property type="match status" value="1"/>
</dbReference>
<evidence type="ECO:0000256" key="1">
    <source>
        <dbReference type="ARBA" id="ARBA00022603"/>
    </source>
</evidence>
<dbReference type="InterPro" id="IPR036390">
    <property type="entry name" value="WH_DNA-bd_sf"/>
</dbReference>
<dbReference type="AlphaFoldDB" id="V2WXH0"/>
<dbReference type="Pfam" id="PF08100">
    <property type="entry name" value="Dimerisation"/>
    <property type="match status" value="1"/>
</dbReference>
<dbReference type="GO" id="GO:0008171">
    <property type="term" value="F:O-methyltransferase activity"/>
    <property type="evidence" value="ECO:0007669"/>
    <property type="project" value="InterPro"/>
</dbReference>
<dbReference type="STRING" id="1381753.V2WXH0"/>
<dbReference type="InterPro" id="IPR029063">
    <property type="entry name" value="SAM-dependent_MTases_sf"/>
</dbReference>
<dbReference type="CDD" id="cd02440">
    <property type="entry name" value="AdoMet_MTases"/>
    <property type="match status" value="1"/>
</dbReference>
<dbReference type="SUPFAM" id="SSF46785">
    <property type="entry name" value="Winged helix' DNA-binding domain"/>
    <property type="match status" value="1"/>
</dbReference>
<dbReference type="PROSITE" id="PS51683">
    <property type="entry name" value="SAM_OMT_II"/>
    <property type="match status" value="1"/>
</dbReference>
<keyword evidence="3" id="KW-0949">S-adenosyl-L-methionine</keyword>
<gene>
    <name evidence="6" type="ORF">Moror_11030</name>
</gene>
<evidence type="ECO:0000256" key="2">
    <source>
        <dbReference type="ARBA" id="ARBA00022679"/>
    </source>
</evidence>
<keyword evidence="1 6" id="KW-0489">Methyltransferase</keyword>